<dbReference type="InterPro" id="IPR041492">
    <property type="entry name" value="HAD_2"/>
</dbReference>
<dbReference type="Gene3D" id="3.40.50.1000">
    <property type="entry name" value="HAD superfamily/HAD-like"/>
    <property type="match status" value="1"/>
</dbReference>
<organism evidence="1 2">
    <name type="scientific">Flavobacterium faecale</name>
    <dbReference type="NCBI Taxonomy" id="1355330"/>
    <lineage>
        <taxon>Bacteria</taxon>
        <taxon>Pseudomonadati</taxon>
        <taxon>Bacteroidota</taxon>
        <taxon>Flavobacteriia</taxon>
        <taxon>Flavobacteriales</taxon>
        <taxon>Flavobacteriaceae</taxon>
        <taxon>Flavobacterium</taxon>
    </lineage>
</organism>
<dbReference type="PANTHER" id="PTHR18901:SF38">
    <property type="entry name" value="PSEUDOURIDINE-5'-PHOSPHATASE"/>
    <property type="match status" value="1"/>
</dbReference>
<dbReference type="NCBIfam" id="TIGR01509">
    <property type="entry name" value="HAD-SF-IA-v3"/>
    <property type="match status" value="1"/>
</dbReference>
<dbReference type="PANTHER" id="PTHR18901">
    <property type="entry name" value="2-DEOXYGLUCOSE-6-PHOSPHATE PHOSPHATASE 2"/>
    <property type="match status" value="1"/>
</dbReference>
<keyword evidence="2" id="KW-1185">Reference proteome</keyword>
<evidence type="ECO:0000313" key="1">
    <source>
        <dbReference type="EMBL" id="AWG22527.1"/>
    </source>
</evidence>
<proteinExistence type="predicted"/>
<protein>
    <recommendedName>
        <fullName evidence="3">HAD family hydrolase</fullName>
    </recommendedName>
</protein>
<dbReference type="InterPro" id="IPR023198">
    <property type="entry name" value="PGP-like_dom2"/>
</dbReference>
<dbReference type="SFLD" id="SFLDG01129">
    <property type="entry name" value="C1.5:_HAD__Beta-PGM__Phosphata"/>
    <property type="match status" value="1"/>
</dbReference>
<dbReference type="InterPro" id="IPR006439">
    <property type="entry name" value="HAD-SF_hydro_IA"/>
</dbReference>
<dbReference type="InterPro" id="IPR023214">
    <property type="entry name" value="HAD_sf"/>
</dbReference>
<dbReference type="SUPFAM" id="SSF56784">
    <property type="entry name" value="HAD-like"/>
    <property type="match status" value="1"/>
</dbReference>
<gene>
    <name evidence="1" type="ORF">FFWV33_13820</name>
</gene>
<dbReference type="SFLD" id="SFLDS00003">
    <property type="entry name" value="Haloacid_Dehalogenase"/>
    <property type="match status" value="1"/>
</dbReference>
<name>A0A2S1LFM0_9FLAO</name>
<dbReference type="NCBIfam" id="NF008087">
    <property type="entry name" value="PRK10826.1"/>
    <property type="match status" value="1"/>
</dbReference>
<accession>A0A2S1LFM0</accession>
<sequence length="216" mass="23938">MSMKKNVFIFDMDGVIIDSEPIWREAQIAVLSAQNITITAQDCIQYTMGKRIDDVALTWCQLYNLTVNPKQIETNILDAVVQLIAEKGAAKVGLYELLNFLVANKYTIALATSSSLRIIDAVFDKLQIASFFTHIGSADNEEFGKPHPAVYIKVYKKLGYTPQQCIILEDSVTGMIAGKAAAITTLVIPENPNDPRFSLADEKLNSMLEVITYLQA</sequence>
<reference evidence="1 2" key="1">
    <citation type="submission" date="2017-04" db="EMBL/GenBank/DDBJ databases">
        <title>Compelte genome sequence of WV33.</title>
        <authorList>
            <person name="Lee P.C."/>
        </authorList>
    </citation>
    <scope>NUCLEOTIDE SEQUENCE [LARGE SCALE GENOMIC DNA]</scope>
    <source>
        <strain evidence="1 2">WV33</strain>
    </source>
</reference>
<evidence type="ECO:0008006" key="3">
    <source>
        <dbReference type="Google" id="ProtNLM"/>
    </source>
</evidence>
<dbReference type="Gene3D" id="1.10.150.240">
    <property type="entry name" value="Putative phosphatase, domain 2"/>
    <property type="match status" value="1"/>
</dbReference>
<dbReference type="Proteomes" id="UP000244527">
    <property type="component" value="Chromosome"/>
</dbReference>
<dbReference type="KEGG" id="ffa:FFWV33_13820"/>
<dbReference type="Pfam" id="PF13419">
    <property type="entry name" value="HAD_2"/>
    <property type="match status" value="1"/>
</dbReference>
<dbReference type="EMBL" id="CP020918">
    <property type="protein sequence ID" value="AWG22527.1"/>
    <property type="molecule type" value="Genomic_DNA"/>
</dbReference>
<dbReference type="AlphaFoldDB" id="A0A2S1LFM0"/>
<dbReference type="CDD" id="cd07505">
    <property type="entry name" value="HAD_BPGM-like"/>
    <property type="match status" value="1"/>
</dbReference>
<dbReference type="InterPro" id="IPR036412">
    <property type="entry name" value="HAD-like_sf"/>
</dbReference>
<evidence type="ECO:0000313" key="2">
    <source>
        <dbReference type="Proteomes" id="UP000244527"/>
    </source>
</evidence>